<proteinExistence type="predicted"/>
<protein>
    <submittedName>
        <fullName evidence="2">Uncharacterized protein</fullName>
    </submittedName>
</protein>
<comment type="caution">
    <text evidence="2">The sequence shown here is derived from an EMBL/GenBank/DDBJ whole genome shotgun (WGS) entry which is preliminary data.</text>
</comment>
<feature type="compositionally biased region" description="Polar residues" evidence="1">
    <location>
        <begin position="510"/>
        <end position="522"/>
    </location>
</feature>
<feature type="compositionally biased region" description="Basic and acidic residues" evidence="1">
    <location>
        <begin position="536"/>
        <end position="557"/>
    </location>
</feature>
<organism evidence="2 3">
    <name type="scientific">Blattamonas nauphoetae</name>
    <dbReference type="NCBI Taxonomy" id="2049346"/>
    <lineage>
        <taxon>Eukaryota</taxon>
        <taxon>Metamonada</taxon>
        <taxon>Preaxostyla</taxon>
        <taxon>Oxymonadida</taxon>
        <taxon>Blattamonas</taxon>
    </lineage>
</organism>
<sequence>MTAYFTVYAASPTQYKLHTRKLPHNLSIWQDKYPFWTKWEFYAMMQCLEMTGQEHWIRAVSANTIIKLHPLVIRLLGTHGYLVDVSTLPQLPPATSASRTNARNILHGGIQLRRVSKVTKPPGMINLTQSTSRTNPLNTLPGGLQPNLDLSIPNPPERINLTQSATKQGERGSRSAPESNLLVCLNVIEVFGLSPRALSANLTNLFNRISEMFGSEGVKFGAEHSALIMSSLAASHLSNQPVSEFSARLLATLTRIKAEQFIVDIEDNKIPGVLRGLKLEHKVNQELLRSHARFTLHSADPDTFPSYNCTFPKIDRRACLSSQLENGPFDSNVLYYESLYDSLTNEGQTAWTGIDSFIYFLENDSIKLFAFQITVNDDHKSIDPKLIESLKDKIMEQHAEALPNVEVEVFVAWVVEPGDVPKYIGRKRHFKPKNPKSDSYLDFYVGVVSVSDLLFNEFSGLANPPPKRKAIEKNWTTNDDAFKECFVMMNNLTVNPNEGARPVPPPPTNQPLIQTPTGNADSQEGLIMERLVSKKTQQEERKERVDRRSEQKDKSDSHTTSTDPKTAKKKVTKQ</sequence>
<dbReference type="EMBL" id="JARBJD010000207">
    <property type="protein sequence ID" value="KAK2947210.1"/>
    <property type="molecule type" value="Genomic_DNA"/>
</dbReference>
<evidence type="ECO:0000256" key="1">
    <source>
        <dbReference type="SAM" id="MobiDB-lite"/>
    </source>
</evidence>
<reference evidence="2 3" key="1">
    <citation type="journal article" date="2022" name="bioRxiv">
        <title>Genomics of Preaxostyla Flagellates Illuminates Evolutionary Transitions and the Path Towards Mitochondrial Loss.</title>
        <authorList>
            <person name="Novak L.V.F."/>
            <person name="Treitli S.C."/>
            <person name="Pyrih J."/>
            <person name="Halakuc P."/>
            <person name="Pipaliya S.V."/>
            <person name="Vacek V."/>
            <person name="Brzon O."/>
            <person name="Soukal P."/>
            <person name="Eme L."/>
            <person name="Dacks J.B."/>
            <person name="Karnkowska A."/>
            <person name="Elias M."/>
            <person name="Hampl V."/>
        </authorList>
    </citation>
    <scope>NUCLEOTIDE SEQUENCE [LARGE SCALE GENOMIC DNA]</scope>
    <source>
        <strain evidence="2">NAU3</strain>
        <tissue evidence="2">Gut</tissue>
    </source>
</reference>
<feature type="region of interest" description="Disordered" evidence="1">
    <location>
        <begin position="151"/>
        <end position="175"/>
    </location>
</feature>
<gene>
    <name evidence="2" type="ORF">BLNAU_17844</name>
</gene>
<dbReference type="Proteomes" id="UP001281761">
    <property type="component" value="Unassembled WGS sequence"/>
</dbReference>
<keyword evidence="3" id="KW-1185">Reference proteome</keyword>
<evidence type="ECO:0000313" key="2">
    <source>
        <dbReference type="EMBL" id="KAK2947210.1"/>
    </source>
</evidence>
<evidence type="ECO:0000313" key="3">
    <source>
        <dbReference type="Proteomes" id="UP001281761"/>
    </source>
</evidence>
<name>A0ABQ9X620_9EUKA</name>
<accession>A0ABQ9X620</accession>
<feature type="region of interest" description="Disordered" evidence="1">
    <location>
        <begin position="496"/>
        <end position="574"/>
    </location>
</feature>